<comment type="pathway">
    <text evidence="3">Carotenoid biosynthesis; beta-carotene biosynthesis.</text>
</comment>
<evidence type="ECO:0000256" key="13">
    <source>
        <dbReference type="ARBA" id="ARBA00022989"/>
    </source>
</evidence>
<keyword evidence="10" id="KW-0808">Transferase</keyword>
<feature type="transmembrane region" description="Helical" evidence="19">
    <location>
        <begin position="219"/>
        <end position="246"/>
    </location>
</feature>
<protein>
    <recommendedName>
        <fullName evidence="9">Bifunctional lycopene cyclase/phytoene synthase</fullName>
        <ecNumber evidence="8">2.5.1.32</ecNumber>
        <ecNumber evidence="7">5.5.1.19</ecNumber>
    </recommendedName>
</protein>
<gene>
    <name evidence="21" type="ORF">LSUE1_G009097</name>
</gene>
<comment type="caution">
    <text evidence="21">The sequence shown here is derived from an EMBL/GenBank/DDBJ whole genome shotgun (WGS) entry which is preliminary data.</text>
</comment>
<feature type="transmembrane region" description="Helical" evidence="19">
    <location>
        <begin position="36"/>
        <end position="55"/>
    </location>
</feature>
<keyword evidence="14 19" id="KW-0472">Membrane</keyword>
<comment type="similarity">
    <text evidence="6">In the C-terminal section; belongs to the phytoene/squalene synthase family.</text>
</comment>
<evidence type="ECO:0000256" key="19">
    <source>
        <dbReference type="SAM" id="Phobius"/>
    </source>
</evidence>
<dbReference type="NCBIfam" id="TIGR03462">
    <property type="entry name" value="CarR_dom_SF"/>
    <property type="match status" value="2"/>
</dbReference>
<keyword evidence="15" id="KW-0413">Isomerase</keyword>
<dbReference type="InterPro" id="IPR019845">
    <property type="entry name" value="Squalene/phytoene_synthase_CS"/>
</dbReference>
<evidence type="ECO:0000256" key="2">
    <source>
        <dbReference type="ARBA" id="ARBA00004141"/>
    </source>
</evidence>
<dbReference type="EMBL" id="QGMK01001514">
    <property type="protein sequence ID" value="TVY67543.1"/>
    <property type="molecule type" value="Genomic_DNA"/>
</dbReference>
<keyword evidence="16" id="KW-0511">Multifunctional enzyme</keyword>
<dbReference type="GO" id="GO:0016020">
    <property type="term" value="C:membrane"/>
    <property type="evidence" value="ECO:0007669"/>
    <property type="project" value="UniProtKB-SubCell"/>
</dbReference>
<evidence type="ECO:0000256" key="9">
    <source>
        <dbReference type="ARBA" id="ARBA00018909"/>
    </source>
</evidence>
<dbReference type="GO" id="GO:0016872">
    <property type="term" value="F:intramolecular lyase activity"/>
    <property type="evidence" value="ECO:0007669"/>
    <property type="project" value="InterPro"/>
</dbReference>
<evidence type="ECO:0000313" key="22">
    <source>
        <dbReference type="Proteomes" id="UP000469558"/>
    </source>
</evidence>
<comment type="similarity">
    <text evidence="5">In the N-terminal section; belongs to the lycopene beta-cyclase family.</text>
</comment>
<evidence type="ECO:0000256" key="11">
    <source>
        <dbReference type="ARBA" id="ARBA00022692"/>
    </source>
</evidence>
<dbReference type="GO" id="GO:0051996">
    <property type="term" value="F:squalene synthase [NAD(P)H] activity"/>
    <property type="evidence" value="ECO:0007669"/>
    <property type="project" value="InterPro"/>
</dbReference>
<evidence type="ECO:0000313" key="21">
    <source>
        <dbReference type="EMBL" id="TVY67543.1"/>
    </source>
</evidence>
<evidence type="ECO:0000256" key="7">
    <source>
        <dbReference type="ARBA" id="ARBA00012242"/>
    </source>
</evidence>
<dbReference type="EC" id="5.5.1.19" evidence="7"/>
<evidence type="ECO:0000256" key="5">
    <source>
        <dbReference type="ARBA" id="ARBA00008247"/>
    </source>
</evidence>
<evidence type="ECO:0000256" key="10">
    <source>
        <dbReference type="ARBA" id="ARBA00022679"/>
    </source>
</evidence>
<feature type="transmembrane region" description="Helical" evidence="19">
    <location>
        <begin position="143"/>
        <end position="161"/>
    </location>
</feature>
<sequence>MGFEYALVHLKYTIPPAIALTYLYRPLLTRIDLYKILFLVTIAVVATVPWDSYLIRRKIWTYPPSVIIGPRLFQIPAEEVFFFVIQTYNTSLIYLLLSKPVFHPTYLVPRRAIGLPHKAGQIFLATGIAISGFQIWHGVEGTYLGLIIAWAGPFALLLWCLSSQFLVSLPYSSTLIPIAIPTLYLWIVDTLALKRGTWAISSGTKIGVHLWDGLEIEEAIFFLATNTLIVFGLVAFDHALAILLTFPEMFPSVPEWPSPMMLIKALLTDPTKYDEERILGLRQAVTRLQKKSRSFYLASSTFSGRLRIDLILLYSFCRVADDLVDNAESESIAREWIRKLSHYLDLAYASKEARIISKKPDLHNYIADNFPEAARSALRLLPTHLISFGPLYGLLEGFKTDLKFNENTVSNPPIATEHDLESYAEHVAGTVAELILELVFCHTHTPTTPAQRERLVRAGGRMGVALQYINIARDIAVDAKIKRVYLPTSWLKGEDFTPHEVIQRPDLLEVARLRNRLLVKAFGVYRESLPALAQLPSDARAPMRVAVESYMEIGRVLKKRRYKLKEGRATVPVARRLAVAWKALREG</sequence>
<feature type="transmembrane region" description="Helical" evidence="19">
    <location>
        <begin position="80"/>
        <end position="98"/>
    </location>
</feature>
<keyword evidence="22" id="KW-1185">Reference proteome</keyword>
<evidence type="ECO:0000256" key="16">
    <source>
        <dbReference type="ARBA" id="ARBA00023268"/>
    </source>
</evidence>
<comment type="subcellular location">
    <subcellularLocation>
        <location evidence="2">Membrane</location>
        <topology evidence="2">Multi-pass membrane protein</topology>
    </subcellularLocation>
</comment>
<dbReference type="GO" id="GO:0016117">
    <property type="term" value="P:carotenoid biosynthetic process"/>
    <property type="evidence" value="ECO:0007669"/>
    <property type="project" value="UniProtKB-KW"/>
</dbReference>
<dbReference type="PANTHER" id="PTHR31480">
    <property type="entry name" value="BIFUNCTIONAL LYCOPENE CYCLASE/PHYTOENE SYNTHASE"/>
    <property type="match status" value="1"/>
</dbReference>
<evidence type="ECO:0000259" key="20">
    <source>
        <dbReference type="Pfam" id="PF18916"/>
    </source>
</evidence>
<comment type="catalytic activity">
    <reaction evidence="1">
        <text>2 (2E,6E,10E)-geranylgeranyl diphosphate = 15-cis-phytoene + 2 diphosphate</text>
        <dbReference type="Rhea" id="RHEA:34475"/>
        <dbReference type="ChEBI" id="CHEBI:27787"/>
        <dbReference type="ChEBI" id="CHEBI:33019"/>
        <dbReference type="ChEBI" id="CHEBI:58756"/>
        <dbReference type="EC" id="2.5.1.32"/>
    </reaction>
</comment>
<dbReference type="GO" id="GO:0045436">
    <property type="term" value="F:lycopene beta cyclase activity"/>
    <property type="evidence" value="ECO:0007669"/>
    <property type="project" value="UniProtKB-ARBA"/>
</dbReference>
<comment type="pathway">
    <text evidence="4">Carotenoid biosynthesis; phytoene biosynthesis; all-trans-phytoene from geranylgeranyl diphosphate: step 1/1.</text>
</comment>
<dbReference type="SFLD" id="SFLDG01212">
    <property type="entry name" value="Phytoene_synthase_like"/>
    <property type="match status" value="1"/>
</dbReference>
<feature type="transmembrane region" description="Helical" evidence="19">
    <location>
        <begin position="6"/>
        <end position="24"/>
    </location>
</feature>
<comment type="catalytic activity">
    <reaction evidence="17">
        <text>gamma-carotene = all-trans-beta-carotene</text>
        <dbReference type="Rhea" id="RHEA:32239"/>
        <dbReference type="ChEBI" id="CHEBI:17579"/>
        <dbReference type="ChEBI" id="CHEBI:27740"/>
        <dbReference type="EC" id="5.5.1.19"/>
    </reaction>
</comment>
<organism evidence="21 22">
    <name type="scientific">Lachnellula suecica</name>
    <dbReference type="NCBI Taxonomy" id="602035"/>
    <lineage>
        <taxon>Eukaryota</taxon>
        <taxon>Fungi</taxon>
        <taxon>Dikarya</taxon>
        <taxon>Ascomycota</taxon>
        <taxon>Pezizomycotina</taxon>
        <taxon>Leotiomycetes</taxon>
        <taxon>Helotiales</taxon>
        <taxon>Lachnaceae</taxon>
        <taxon>Lachnellula</taxon>
    </lineage>
</organism>
<dbReference type="SUPFAM" id="SSF48576">
    <property type="entry name" value="Terpenoid synthases"/>
    <property type="match status" value="1"/>
</dbReference>
<dbReference type="PROSITE" id="PS01045">
    <property type="entry name" value="SQUALEN_PHYTOEN_SYN_2"/>
    <property type="match status" value="1"/>
</dbReference>
<dbReference type="Pfam" id="PF00494">
    <property type="entry name" value="SQS_PSY"/>
    <property type="match status" value="1"/>
</dbReference>
<evidence type="ECO:0000256" key="18">
    <source>
        <dbReference type="ARBA" id="ARBA00029335"/>
    </source>
</evidence>
<feature type="transmembrane region" description="Helical" evidence="19">
    <location>
        <begin position="168"/>
        <end position="187"/>
    </location>
</feature>
<dbReference type="EC" id="2.5.1.32" evidence="8"/>
<evidence type="ECO:0000256" key="3">
    <source>
        <dbReference type="ARBA" id="ARBA00005089"/>
    </source>
</evidence>
<dbReference type="AlphaFoldDB" id="A0A8T9BX36"/>
<evidence type="ECO:0000256" key="6">
    <source>
        <dbReference type="ARBA" id="ARBA00008406"/>
    </source>
</evidence>
<dbReference type="InterPro" id="IPR033904">
    <property type="entry name" value="Trans_IPPS_HH"/>
</dbReference>
<dbReference type="OrthoDB" id="6600518at2759"/>
<accession>A0A8T9BX36</accession>
<dbReference type="SFLD" id="SFLDG01018">
    <property type="entry name" value="Squalene/Phytoene_Synthase_Lik"/>
    <property type="match status" value="1"/>
</dbReference>
<dbReference type="GO" id="GO:0004311">
    <property type="term" value="F:geranylgeranyl diphosphate synthase activity"/>
    <property type="evidence" value="ECO:0007669"/>
    <property type="project" value="InterPro"/>
</dbReference>
<dbReference type="SFLD" id="SFLDS00005">
    <property type="entry name" value="Isoprenoid_Synthase_Type_I"/>
    <property type="match status" value="1"/>
</dbReference>
<dbReference type="InterPro" id="IPR002060">
    <property type="entry name" value="Squ/phyt_synthse"/>
</dbReference>
<dbReference type="InterPro" id="IPR008949">
    <property type="entry name" value="Isoprenoid_synthase_dom_sf"/>
</dbReference>
<evidence type="ECO:0000256" key="15">
    <source>
        <dbReference type="ARBA" id="ARBA00023235"/>
    </source>
</evidence>
<evidence type="ECO:0000256" key="8">
    <source>
        <dbReference type="ARBA" id="ARBA00012396"/>
    </source>
</evidence>
<evidence type="ECO:0000256" key="14">
    <source>
        <dbReference type="ARBA" id="ARBA00023136"/>
    </source>
</evidence>
<name>A0A8T9BX36_9HELO</name>
<feature type="domain" description="Lycopene cyclase" evidence="20">
    <location>
        <begin position="17"/>
        <end position="95"/>
    </location>
</feature>
<dbReference type="Proteomes" id="UP000469558">
    <property type="component" value="Unassembled WGS sequence"/>
</dbReference>
<dbReference type="InterPro" id="IPR017825">
    <property type="entry name" value="Lycopene_cyclase_dom"/>
</dbReference>
<evidence type="ECO:0000256" key="4">
    <source>
        <dbReference type="ARBA" id="ARBA00005172"/>
    </source>
</evidence>
<keyword evidence="12" id="KW-0125">Carotenoid biosynthesis</keyword>
<keyword evidence="13 19" id="KW-1133">Transmembrane helix</keyword>
<evidence type="ECO:0000256" key="12">
    <source>
        <dbReference type="ARBA" id="ARBA00022746"/>
    </source>
</evidence>
<keyword evidence="11 19" id="KW-0812">Transmembrane</keyword>
<dbReference type="Gene3D" id="1.10.600.10">
    <property type="entry name" value="Farnesyl Diphosphate Synthase"/>
    <property type="match status" value="1"/>
</dbReference>
<evidence type="ECO:0000256" key="1">
    <source>
        <dbReference type="ARBA" id="ARBA00001805"/>
    </source>
</evidence>
<dbReference type="InterPro" id="IPR044843">
    <property type="entry name" value="Trans_IPPS_bact-type"/>
</dbReference>
<dbReference type="Pfam" id="PF18916">
    <property type="entry name" value="Lycopene_cyc"/>
    <property type="match status" value="1"/>
</dbReference>
<evidence type="ECO:0000256" key="17">
    <source>
        <dbReference type="ARBA" id="ARBA00029313"/>
    </source>
</evidence>
<proteinExistence type="inferred from homology"/>
<dbReference type="CDD" id="cd00683">
    <property type="entry name" value="Trans_IPPS_HH"/>
    <property type="match status" value="1"/>
</dbReference>
<reference evidence="21 22" key="1">
    <citation type="submission" date="2018-05" db="EMBL/GenBank/DDBJ databases">
        <title>Genome sequencing and assembly of the regulated plant pathogen Lachnellula willkommii and related sister species for the development of diagnostic species identification markers.</title>
        <authorList>
            <person name="Giroux E."/>
            <person name="Bilodeau G."/>
        </authorList>
    </citation>
    <scope>NUCLEOTIDE SEQUENCE [LARGE SCALE GENOMIC DNA]</scope>
    <source>
        <strain evidence="21 22">CBS 268.59</strain>
    </source>
</reference>
<comment type="catalytic activity">
    <reaction evidence="18">
        <text>all-trans-lycopene = gamma-carotene</text>
        <dbReference type="Rhea" id="RHEA:32219"/>
        <dbReference type="ChEBI" id="CHEBI:15948"/>
        <dbReference type="ChEBI" id="CHEBI:27740"/>
        <dbReference type="EC" id="5.5.1.19"/>
    </reaction>
</comment>